<dbReference type="SUPFAM" id="SSF50621">
    <property type="entry name" value="Alanine racemase C-terminal domain-like"/>
    <property type="match status" value="1"/>
</dbReference>
<proteinExistence type="predicted"/>
<evidence type="ECO:0000256" key="4">
    <source>
        <dbReference type="PIRSR" id="PIRSR600821-50"/>
    </source>
</evidence>
<keyword evidence="3 7" id="KW-0413">Isomerase</keyword>
<dbReference type="EMBL" id="CP000776">
    <property type="protein sequence ID" value="ABS51956.1"/>
    <property type="molecule type" value="Genomic_DNA"/>
</dbReference>
<dbReference type="HOGENOM" id="CLU_028393_2_2_7"/>
<feature type="binding site" evidence="5">
    <location>
        <position position="118"/>
    </location>
    <ligand>
        <name>substrate</name>
    </ligand>
</feature>
<evidence type="ECO:0000256" key="2">
    <source>
        <dbReference type="ARBA" id="ARBA00022898"/>
    </source>
</evidence>
<dbReference type="GO" id="GO:0005829">
    <property type="term" value="C:cytosol"/>
    <property type="evidence" value="ECO:0007669"/>
    <property type="project" value="TreeGrafter"/>
</dbReference>
<dbReference type="AlphaFoldDB" id="A7I0H7"/>
<evidence type="ECO:0000256" key="5">
    <source>
        <dbReference type="PIRSR" id="PIRSR600821-52"/>
    </source>
</evidence>
<dbReference type="Proteomes" id="UP000002407">
    <property type="component" value="Chromosome"/>
</dbReference>
<dbReference type="Pfam" id="PF00842">
    <property type="entry name" value="Ala_racemase_C"/>
    <property type="match status" value="1"/>
</dbReference>
<evidence type="ECO:0000256" key="3">
    <source>
        <dbReference type="ARBA" id="ARBA00023235"/>
    </source>
</evidence>
<dbReference type="PRINTS" id="PR00992">
    <property type="entry name" value="ALARACEMASE"/>
</dbReference>
<feature type="modified residue" description="N6-(pyridoxal phosphate)lysine" evidence="4">
    <location>
        <position position="33"/>
    </location>
</feature>
<dbReference type="EC" id="5.1.1.1" evidence="7"/>
<dbReference type="InterPro" id="IPR009006">
    <property type="entry name" value="Ala_racemase/Decarboxylase_C"/>
</dbReference>
<evidence type="ECO:0000259" key="6">
    <source>
        <dbReference type="SMART" id="SM01005"/>
    </source>
</evidence>
<dbReference type="InterPro" id="IPR001608">
    <property type="entry name" value="Ala_racemase_N"/>
</dbReference>
<dbReference type="OrthoDB" id="9813814at2"/>
<dbReference type="PANTHER" id="PTHR30511">
    <property type="entry name" value="ALANINE RACEMASE"/>
    <property type="match status" value="1"/>
</dbReference>
<dbReference type="Pfam" id="PF01168">
    <property type="entry name" value="Ala_racemase_N"/>
    <property type="match status" value="1"/>
</dbReference>
<feature type="domain" description="Alanine racemase C-terminal" evidence="6">
    <location>
        <begin position="224"/>
        <end position="336"/>
    </location>
</feature>
<sequence length="336" mass="37795">MSEILLDKSAFLSNLTKISQKLGGKEKIMLIAKDNSYGHGSAQIAGIAREFGIKKAVVKSEMEAEQIAEFYDEILILSHIPTGCEKPDFSYAINDMSHFSKIKNGSKVHISVDTLMHRNGILPEQLDDALRLVRENHLNLGGFYTHFRASDEIGSDFFVQRENWRNFKISAQKKCKNLGFNVVFHSCNSAAIERSEEFSDDFARVGMAQFGYFQFSEILGLKPVLSLYADRISSRLLKKGERVGYGGVFEAPCDILISTYDLGYGDGLLRYNGKGDLRLGNNEKILGKMSMDSFASKDAGERVCVFDDARVWARFFNTIEYEILVKLSANIKRTVK</sequence>
<dbReference type="GO" id="GO:0030632">
    <property type="term" value="P:D-alanine biosynthetic process"/>
    <property type="evidence" value="ECO:0007669"/>
    <property type="project" value="TreeGrafter"/>
</dbReference>
<dbReference type="RefSeq" id="WP_012108301.1">
    <property type="nucleotide sequence ID" value="NC_009714.1"/>
</dbReference>
<reference evidence="8" key="1">
    <citation type="submission" date="2007-07" db="EMBL/GenBank/DDBJ databases">
        <title>Complete genome sequence of Campylobacter hominis ATCC BAA-381, a commensal isolated from the human gastrointestinal tract.</title>
        <authorList>
            <person name="Fouts D.E."/>
            <person name="Mongodin E.F."/>
            <person name="Puiu D."/>
            <person name="Sebastian Y."/>
            <person name="Miller W.G."/>
            <person name="Mandrell R.E."/>
            <person name="Nelson K.E."/>
        </authorList>
    </citation>
    <scope>NUCLEOTIDE SEQUENCE [LARGE SCALE GENOMIC DNA]</scope>
    <source>
        <strain evidence="8">ATCC BAA-381 / LMG 19568 / NCTC 13146 / CH001A</strain>
    </source>
</reference>
<dbReference type="KEGG" id="cha:CHAB381_0420"/>
<dbReference type="STRING" id="360107.CHAB381_0420"/>
<dbReference type="Gene3D" id="3.20.20.10">
    <property type="entry name" value="Alanine racemase"/>
    <property type="match status" value="1"/>
</dbReference>
<dbReference type="SMART" id="SM01005">
    <property type="entry name" value="Ala_racemase_C"/>
    <property type="match status" value="1"/>
</dbReference>
<accession>A7I0H7</accession>
<evidence type="ECO:0000313" key="7">
    <source>
        <dbReference type="EMBL" id="ABS51956.1"/>
    </source>
</evidence>
<dbReference type="SUPFAM" id="SSF51419">
    <property type="entry name" value="PLP-binding barrel"/>
    <property type="match status" value="1"/>
</dbReference>
<feature type="binding site" evidence="5">
    <location>
        <position position="291"/>
    </location>
    <ligand>
        <name>substrate</name>
    </ligand>
</feature>
<dbReference type="eggNOG" id="COG0787">
    <property type="taxonomic scope" value="Bacteria"/>
</dbReference>
<dbReference type="PANTHER" id="PTHR30511:SF0">
    <property type="entry name" value="ALANINE RACEMASE, CATABOLIC-RELATED"/>
    <property type="match status" value="1"/>
</dbReference>
<evidence type="ECO:0000313" key="8">
    <source>
        <dbReference type="Proteomes" id="UP000002407"/>
    </source>
</evidence>
<dbReference type="GO" id="GO:0008784">
    <property type="term" value="F:alanine racemase activity"/>
    <property type="evidence" value="ECO:0007669"/>
    <property type="project" value="UniProtKB-EC"/>
</dbReference>
<name>A7I0H7_CAMHC</name>
<keyword evidence="2 4" id="KW-0663">Pyridoxal phosphate</keyword>
<dbReference type="InterPro" id="IPR000821">
    <property type="entry name" value="Ala_racemase"/>
</dbReference>
<dbReference type="NCBIfam" id="NF000791">
    <property type="entry name" value="PRK00053.2-2"/>
    <property type="match status" value="1"/>
</dbReference>
<protein>
    <submittedName>
        <fullName evidence="7">Alanine racemase</fullName>
        <ecNumber evidence="7">5.1.1.1</ecNumber>
    </submittedName>
</protein>
<evidence type="ECO:0000256" key="1">
    <source>
        <dbReference type="ARBA" id="ARBA00001933"/>
    </source>
</evidence>
<dbReference type="GO" id="GO:0030170">
    <property type="term" value="F:pyridoxal phosphate binding"/>
    <property type="evidence" value="ECO:0007669"/>
    <property type="project" value="TreeGrafter"/>
</dbReference>
<comment type="cofactor">
    <cofactor evidence="1 4">
        <name>pyridoxal 5'-phosphate</name>
        <dbReference type="ChEBI" id="CHEBI:597326"/>
    </cofactor>
</comment>
<organism evidence="7 8">
    <name type="scientific">Campylobacter hominis (strain ATCC BAA-381 / DSM 21671 / CCUG 45161 / LMG 19568 / NCTC 13146 / CH001A)</name>
    <dbReference type="NCBI Taxonomy" id="360107"/>
    <lineage>
        <taxon>Bacteria</taxon>
        <taxon>Pseudomonadati</taxon>
        <taxon>Campylobacterota</taxon>
        <taxon>Epsilonproteobacteria</taxon>
        <taxon>Campylobacterales</taxon>
        <taxon>Campylobacteraceae</taxon>
        <taxon>Campylobacter</taxon>
    </lineage>
</organism>
<keyword evidence="8" id="KW-1185">Reference proteome</keyword>
<gene>
    <name evidence="7" type="ordered locus">CHAB381_0420</name>
</gene>
<dbReference type="InterPro" id="IPR029066">
    <property type="entry name" value="PLP-binding_barrel"/>
</dbReference>
<dbReference type="InterPro" id="IPR011079">
    <property type="entry name" value="Ala_racemase_C"/>
</dbReference>
<dbReference type="Gene3D" id="2.40.37.10">
    <property type="entry name" value="Lyase, Ornithine Decarboxylase, Chain A, domain 1"/>
    <property type="match status" value="1"/>
</dbReference>